<organism evidence="1 2">
    <name type="scientific">Ignelater luminosus</name>
    <name type="common">Cucubano</name>
    <name type="synonym">Pyrophorus luminosus</name>
    <dbReference type="NCBI Taxonomy" id="2038154"/>
    <lineage>
        <taxon>Eukaryota</taxon>
        <taxon>Metazoa</taxon>
        <taxon>Ecdysozoa</taxon>
        <taxon>Arthropoda</taxon>
        <taxon>Hexapoda</taxon>
        <taxon>Insecta</taxon>
        <taxon>Pterygota</taxon>
        <taxon>Neoptera</taxon>
        <taxon>Endopterygota</taxon>
        <taxon>Coleoptera</taxon>
        <taxon>Polyphaga</taxon>
        <taxon>Elateriformia</taxon>
        <taxon>Elateroidea</taxon>
        <taxon>Elateridae</taxon>
        <taxon>Agrypninae</taxon>
        <taxon>Pyrophorini</taxon>
        <taxon>Ignelater</taxon>
    </lineage>
</organism>
<dbReference type="EMBL" id="VTPC01002547">
    <property type="protein sequence ID" value="KAF2899895.1"/>
    <property type="molecule type" value="Genomic_DNA"/>
</dbReference>
<keyword evidence="2" id="KW-1185">Reference proteome</keyword>
<proteinExistence type="predicted"/>
<protein>
    <submittedName>
        <fullName evidence="1">Uncharacterized protein</fullName>
    </submittedName>
</protein>
<comment type="caution">
    <text evidence="1">The sequence shown here is derived from an EMBL/GenBank/DDBJ whole genome shotgun (WGS) entry which is preliminary data.</text>
</comment>
<dbReference type="Proteomes" id="UP000801492">
    <property type="component" value="Unassembled WGS sequence"/>
</dbReference>
<evidence type="ECO:0000313" key="1">
    <source>
        <dbReference type="EMBL" id="KAF2899895.1"/>
    </source>
</evidence>
<dbReference type="AlphaFoldDB" id="A0A8K0GCQ8"/>
<accession>A0A8K0GCQ8</accession>
<evidence type="ECO:0000313" key="2">
    <source>
        <dbReference type="Proteomes" id="UP000801492"/>
    </source>
</evidence>
<gene>
    <name evidence="1" type="ORF">ILUMI_06291</name>
</gene>
<name>A0A8K0GCQ8_IGNLU</name>
<reference evidence="1" key="1">
    <citation type="submission" date="2019-08" db="EMBL/GenBank/DDBJ databases">
        <title>The genome of the North American firefly Photinus pyralis.</title>
        <authorList>
            <consortium name="Photinus pyralis genome working group"/>
            <person name="Fallon T.R."/>
            <person name="Sander Lower S.E."/>
            <person name="Weng J.-K."/>
        </authorList>
    </citation>
    <scope>NUCLEOTIDE SEQUENCE</scope>
    <source>
        <strain evidence="1">TRF0915ILg1</strain>
        <tissue evidence="1">Whole body</tissue>
    </source>
</reference>
<sequence>MGKVDSIVKTTLGHYVVTNLTRSLVEEELYACGKARENRPGILNDLKDDKVLKRGDSDWCASTKEIITISGGTACLYFLDTAEMNVFILFQDRFPSKMTLKGFRLNVFTKLISAQHNVSKRERKYVEKLMKRFKTRNKVQQKCAYAYPNDLALRIL</sequence>